<name>A0ABU6WN96_9FABA</name>
<feature type="compositionally biased region" description="Low complexity" evidence="1">
    <location>
        <begin position="248"/>
        <end position="266"/>
    </location>
</feature>
<dbReference type="Proteomes" id="UP001341840">
    <property type="component" value="Unassembled WGS sequence"/>
</dbReference>
<feature type="region of interest" description="Disordered" evidence="1">
    <location>
        <begin position="394"/>
        <end position="461"/>
    </location>
</feature>
<evidence type="ECO:0000313" key="4">
    <source>
        <dbReference type="Proteomes" id="UP001341840"/>
    </source>
</evidence>
<sequence length="461" mass="51424">MAPEIWGFYQFGPLSLKGIKLTPHSLTSCPVCPSVEFRQKYAELAVNFSTLDNEETTSSFIRASTPQDDVTCDDILTVGVLELRSGTSTHSHCFVEMDEVITFVFHHGGTFVTKDDGEVVYEMGEITELPNEEVDTLDVFSIRNHHKVLGYDKIKECYWLVPGRSLSNGLRALITDNELLEMCFYAERNERRIHIYYEHAVSVPNPVEECPKLIEMQPSTIPEEDEAPNPIMVDIISDSEIDLPPKSPCSSNPKSTPNQKPNPTKQNPHKEIPSNPQPNPPKHQNTNISAAPQYATANSSNPKSNKPGSDSYKSEPKEGEKIVQNPTTRGGGSNSSDSDEIDEDHLYIPKDSELSSEDDDDFMVTQARKRDNRRKHAYDTDLRKVREEIMLEDDGLVVDDSDSNIDLGKVFGDDAGGDGDQGANDGDSDGNESWESLEMRTPPNSEDEENVVDDALPIFRE</sequence>
<proteinExistence type="predicted"/>
<organism evidence="3 4">
    <name type="scientific">Stylosanthes scabra</name>
    <dbReference type="NCBI Taxonomy" id="79078"/>
    <lineage>
        <taxon>Eukaryota</taxon>
        <taxon>Viridiplantae</taxon>
        <taxon>Streptophyta</taxon>
        <taxon>Embryophyta</taxon>
        <taxon>Tracheophyta</taxon>
        <taxon>Spermatophyta</taxon>
        <taxon>Magnoliopsida</taxon>
        <taxon>eudicotyledons</taxon>
        <taxon>Gunneridae</taxon>
        <taxon>Pentapetalae</taxon>
        <taxon>rosids</taxon>
        <taxon>fabids</taxon>
        <taxon>Fabales</taxon>
        <taxon>Fabaceae</taxon>
        <taxon>Papilionoideae</taxon>
        <taxon>50 kb inversion clade</taxon>
        <taxon>dalbergioids sensu lato</taxon>
        <taxon>Dalbergieae</taxon>
        <taxon>Pterocarpus clade</taxon>
        <taxon>Stylosanthes</taxon>
    </lineage>
</organism>
<evidence type="ECO:0000256" key="1">
    <source>
        <dbReference type="SAM" id="MobiDB-lite"/>
    </source>
</evidence>
<reference evidence="3 4" key="1">
    <citation type="journal article" date="2023" name="Plants (Basel)">
        <title>Bridging the Gap: Combining Genomics and Transcriptomics Approaches to Understand Stylosanthes scabra, an Orphan Legume from the Brazilian Caatinga.</title>
        <authorList>
            <person name="Ferreira-Neto J.R.C."/>
            <person name="da Silva M.D."/>
            <person name="Binneck E."/>
            <person name="de Melo N.F."/>
            <person name="da Silva R.H."/>
            <person name="de Melo A.L.T.M."/>
            <person name="Pandolfi V."/>
            <person name="Bustamante F.O."/>
            <person name="Brasileiro-Vidal A.C."/>
            <person name="Benko-Iseppon A.M."/>
        </authorList>
    </citation>
    <scope>NUCLEOTIDE SEQUENCE [LARGE SCALE GENOMIC DNA]</scope>
    <source>
        <tissue evidence="3">Leaves</tissue>
    </source>
</reference>
<dbReference type="EMBL" id="JASCZI010182204">
    <property type="protein sequence ID" value="MED6187336.1"/>
    <property type="molecule type" value="Genomic_DNA"/>
</dbReference>
<feature type="region of interest" description="Disordered" evidence="1">
    <location>
        <begin position="240"/>
        <end position="380"/>
    </location>
</feature>
<evidence type="ECO:0000259" key="2">
    <source>
        <dbReference type="Pfam" id="PF26130"/>
    </source>
</evidence>
<accession>A0ABU6WN96</accession>
<feature type="domain" description="PB1-like" evidence="2">
    <location>
        <begin position="97"/>
        <end position="199"/>
    </location>
</feature>
<evidence type="ECO:0000313" key="3">
    <source>
        <dbReference type="EMBL" id="MED6187336.1"/>
    </source>
</evidence>
<gene>
    <name evidence="3" type="ORF">PIB30_075445</name>
</gene>
<dbReference type="Pfam" id="PF26130">
    <property type="entry name" value="PB1-like"/>
    <property type="match status" value="1"/>
</dbReference>
<feature type="compositionally biased region" description="Basic and acidic residues" evidence="1">
    <location>
        <begin position="312"/>
        <end position="321"/>
    </location>
</feature>
<keyword evidence="4" id="KW-1185">Reference proteome</keyword>
<feature type="compositionally biased region" description="Basic and acidic residues" evidence="1">
    <location>
        <begin position="344"/>
        <end position="353"/>
    </location>
</feature>
<dbReference type="InterPro" id="IPR058594">
    <property type="entry name" value="PB1-like_dom_pln"/>
</dbReference>
<protein>
    <recommendedName>
        <fullName evidence="2">PB1-like domain-containing protein</fullName>
    </recommendedName>
</protein>
<comment type="caution">
    <text evidence="3">The sequence shown here is derived from an EMBL/GenBank/DDBJ whole genome shotgun (WGS) entry which is preliminary data.</text>
</comment>
<feature type="compositionally biased region" description="Low complexity" evidence="1">
    <location>
        <begin position="298"/>
        <end position="307"/>
    </location>
</feature>
<feature type="compositionally biased region" description="Acidic residues" evidence="1">
    <location>
        <begin position="394"/>
        <end position="403"/>
    </location>
</feature>